<feature type="transmembrane region" description="Helical" evidence="1">
    <location>
        <begin position="20"/>
        <end position="41"/>
    </location>
</feature>
<feature type="transmembrane region" description="Helical" evidence="1">
    <location>
        <begin position="166"/>
        <end position="188"/>
    </location>
</feature>
<comment type="caution">
    <text evidence="2">The sequence shown here is derived from an EMBL/GenBank/DDBJ whole genome shotgun (WGS) entry which is preliminary data.</text>
</comment>
<gene>
    <name evidence="2" type="ORF">ACFYQT_24695</name>
</gene>
<keyword evidence="1" id="KW-1133">Transmembrane helix</keyword>
<feature type="transmembrane region" description="Helical" evidence="1">
    <location>
        <begin position="129"/>
        <end position="154"/>
    </location>
</feature>
<name>A0ABW6N012_9ACTN</name>
<protein>
    <recommendedName>
        <fullName evidence="4">Integral membrane protein</fullName>
    </recommendedName>
</protein>
<sequence length="191" mass="20504">MAGVAGPMLRRNKAQGTRFLTGLLVGGCVASLLFAAVLFALGTLLEWWLPPHVRLVAVAVMLVLLGLADIANRTPHTWRQVPQAYVRSIPPGRLGLVWGFDLSLLFTTQKSTSLTWAALVGTGLLVPSAAGWVLVGMTVVGVLTIAVRSVYYSVNGMPDQGDRIRLWFTLIRRTCGVALLVVAAVVTLGNW</sequence>
<proteinExistence type="predicted"/>
<keyword evidence="3" id="KW-1185">Reference proteome</keyword>
<feature type="transmembrane region" description="Helical" evidence="1">
    <location>
        <begin position="92"/>
        <end position="109"/>
    </location>
</feature>
<organism evidence="2 3">
    <name type="scientific">Streptomyces tibetensis</name>
    <dbReference type="NCBI Taxonomy" id="2382123"/>
    <lineage>
        <taxon>Bacteria</taxon>
        <taxon>Bacillati</taxon>
        <taxon>Actinomycetota</taxon>
        <taxon>Actinomycetes</taxon>
        <taxon>Kitasatosporales</taxon>
        <taxon>Streptomycetaceae</taxon>
        <taxon>Streptomyces</taxon>
    </lineage>
</organism>
<evidence type="ECO:0000313" key="3">
    <source>
        <dbReference type="Proteomes" id="UP001601422"/>
    </source>
</evidence>
<evidence type="ECO:0008006" key="4">
    <source>
        <dbReference type="Google" id="ProtNLM"/>
    </source>
</evidence>
<dbReference type="RefSeq" id="WP_361876956.1">
    <property type="nucleotide sequence ID" value="NZ_JBEXVS010000077.1"/>
</dbReference>
<dbReference type="Proteomes" id="UP001601422">
    <property type="component" value="Unassembled WGS sequence"/>
</dbReference>
<evidence type="ECO:0000256" key="1">
    <source>
        <dbReference type="SAM" id="Phobius"/>
    </source>
</evidence>
<evidence type="ECO:0000313" key="2">
    <source>
        <dbReference type="EMBL" id="MFF0006626.1"/>
    </source>
</evidence>
<reference evidence="2 3" key="1">
    <citation type="submission" date="2024-10" db="EMBL/GenBank/DDBJ databases">
        <title>The Natural Products Discovery Center: Release of the First 8490 Sequenced Strains for Exploring Actinobacteria Biosynthetic Diversity.</title>
        <authorList>
            <person name="Kalkreuter E."/>
            <person name="Kautsar S.A."/>
            <person name="Yang D."/>
            <person name="Bader C.D."/>
            <person name="Teijaro C.N."/>
            <person name="Fluegel L."/>
            <person name="Davis C.M."/>
            <person name="Simpson J.R."/>
            <person name="Lauterbach L."/>
            <person name="Steele A.D."/>
            <person name="Gui C."/>
            <person name="Meng S."/>
            <person name="Li G."/>
            <person name="Viehrig K."/>
            <person name="Ye F."/>
            <person name="Su P."/>
            <person name="Kiefer A.F."/>
            <person name="Nichols A."/>
            <person name="Cepeda A.J."/>
            <person name="Yan W."/>
            <person name="Fan B."/>
            <person name="Jiang Y."/>
            <person name="Adhikari A."/>
            <person name="Zheng C.-J."/>
            <person name="Schuster L."/>
            <person name="Cowan T.M."/>
            <person name="Smanski M.J."/>
            <person name="Chevrette M.G."/>
            <person name="De Carvalho L.P.S."/>
            <person name="Shen B."/>
        </authorList>
    </citation>
    <scope>NUCLEOTIDE SEQUENCE [LARGE SCALE GENOMIC DNA]</scope>
    <source>
        <strain evidence="2 3">NPDC005497</strain>
    </source>
</reference>
<accession>A0ABW6N012</accession>
<keyword evidence="1" id="KW-0472">Membrane</keyword>
<keyword evidence="1" id="KW-0812">Transmembrane</keyword>
<feature type="transmembrane region" description="Helical" evidence="1">
    <location>
        <begin position="53"/>
        <end position="71"/>
    </location>
</feature>
<dbReference type="EMBL" id="JBIAJP010000007">
    <property type="protein sequence ID" value="MFF0006626.1"/>
    <property type="molecule type" value="Genomic_DNA"/>
</dbReference>